<dbReference type="EnsemblPlants" id="Zm00001eb207670_T001">
    <property type="protein sequence ID" value="Zm00001eb207670_P001"/>
    <property type="gene ID" value="Zm00001eb207670"/>
</dbReference>
<gene>
    <name evidence="2" type="ORF">ZEAMMB73_Zm00001d053845</name>
</gene>
<dbReference type="FunCoup" id="A0A1D6QSS2">
    <property type="interactions" value="257"/>
</dbReference>
<evidence type="ECO:0000313" key="4">
    <source>
        <dbReference type="Proteomes" id="UP000007305"/>
    </source>
</evidence>
<reference evidence="4" key="1">
    <citation type="journal article" date="2009" name="Science">
        <title>The B73 maize genome: complexity, diversity, and dynamics.</title>
        <authorList>
            <person name="Schnable P.S."/>
            <person name="Ware D."/>
            <person name="Fulton R.S."/>
            <person name="Stein J.C."/>
            <person name="Wei F."/>
            <person name="Pasternak S."/>
            <person name="Liang C."/>
            <person name="Zhang J."/>
            <person name="Fulton L."/>
            <person name="Graves T.A."/>
            <person name="Minx P."/>
            <person name="Reily A.D."/>
            <person name="Courtney L."/>
            <person name="Kruchowski S.S."/>
            <person name="Tomlinson C."/>
            <person name="Strong C."/>
            <person name="Delehaunty K."/>
            <person name="Fronick C."/>
            <person name="Courtney B."/>
            <person name="Rock S.M."/>
            <person name="Belter E."/>
            <person name="Du F."/>
            <person name="Kim K."/>
            <person name="Abbott R.M."/>
            <person name="Cotton M."/>
            <person name="Levy A."/>
            <person name="Marchetto P."/>
            <person name="Ochoa K."/>
            <person name="Jackson S.M."/>
            <person name="Gillam B."/>
            <person name="Chen W."/>
            <person name="Yan L."/>
            <person name="Higginbotham J."/>
            <person name="Cardenas M."/>
            <person name="Waligorski J."/>
            <person name="Applebaum E."/>
            <person name="Phelps L."/>
            <person name="Falcone J."/>
            <person name="Kanchi K."/>
            <person name="Thane T."/>
            <person name="Scimone A."/>
            <person name="Thane N."/>
            <person name="Henke J."/>
            <person name="Wang T."/>
            <person name="Ruppert J."/>
            <person name="Shah N."/>
            <person name="Rotter K."/>
            <person name="Hodges J."/>
            <person name="Ingenthron E."/>
            <person name="Cordes M."/>
            <person name="Kohlberg S."/>
            <person name="Sgro J."/>
            <person name="Delgado B."/>
            <person name="Mead K."/>
            <person name="Chinwalla A."/>
            <person name="Leonard S."/>
            <person name="Crouse K."/>
            <person name="Collura K."/>
            <person name="Kudrna D."/>
            <person name="Currie J."/>
            <person name="He R."/>
            <person name="Angelova A."/>
            <person name="Rajasekar S."/>
            <person name="Mueller T."/>
            <person name="Lomeli R."/>
            <person name="Scara G."/>
            <person name="Ko A."/>
            <person name="Delaney K."/>
            <person name="Wissotski M."/>
            <person name="Lopez G."/>
            <person name="Campos D."/>
            <person name="Braidotti M."/>
            <person name="Ashley E."/>
            <person name="Golser W."/>
            <person name="Kim H."/>
            <person name="Lee S."/>
            <person name="Lin J."/>
            <person name="Dujmic Z."/>
            <person name="Kim W."/>
            <person name="Talag J."/>
            <person name="Zuccolo A."/>
            <person name="Fan C."/>
            <person name="Sebastian A."/>
            <person name="Kramer M."/>
            <person name="Spiegel L."/>
            <person name="Nascimento L."/>
            <person name="Zutavern T."/>
            <person name="Miller B."/>
            <person name="Ambroise C."/>
            <person name="Muller S."/>
            <person name="Spooner W."/>
            <person name="Narechania A."/>
            <person name="Ren L."/>
            <person name="Wei S."/>
            <person name="Kumari S."/>
            <person name="Faga B."/>
            <person name="Levy M.J."/>
            <person name="McMahan L."/>
            <person name="Van Buren P."/>
            <person name="Vaughn M.W."/>
            <person name="Ying K."/>
            <person name="Yeh C.-T."/>
            <person name="Emrich S.J."/>
            <person name="Jia Y."/>
            <person name="Kalyanaraman A."/>
            <person name="Hsia A.-P."/>
            <person name="Barbazuk W.B."/>
            <person name="Baucom R.S."/>
            <person name="Brutnell T.P."/>
            <person name="Carpita N.C."/>
            <person name="Chaparro C."/>
            <person name="Chia J.-M."/>
            <person name="Deragon J.-M."/>
            <person name="Estill J.C."/>
            <person name="Fu Y."/>
            <person name="Jeddeloh J.A."/>
            <person name="Han Y."/>
            <person name="Lee H."/>
            <person name="Li P."/>
            <person name="Lisch D.R."/>
            <person name="Liu S."/>
            <person name="Liu Z."/>
            <person name="Nagel D.H."/>
            <person name="McCann M.C."/>
            <person name="SanMiguel P."/>
            <person name="Myers A.M."/>
            <person name="Nettleton D."/>
            <person name="Nguyen J."/>
            <person name="Penning B.W."/>
            <person name="Ponnala L."/>
            <person name="Schneider K.L."/>
            <person name="Schwartz D.C."/>
            <person name="Sharma A."/>
            <person name="Soderlund C."/>
            <person name="Springer N.M."/>
            <person name="Sun Q."/>
            <person name="Wang H."/>
            <person name="Waterman M."/>
            <person name="Westerman R."/>
            <person name="Wolfgruber T.K."/>
            <person name="Yang L."/>
            <person name="Yu Y."/>
            <person name="Zhang L."/>
            <person name="Zhou S."/>
            <person name="Zhu Q."/>
            <person name="Bennetzen J.L."/>
            <person name="Dawe R.K."/>
            <person name="Jiang J."/>
            <person name="Jiang N."/>
            <person name="Presting G.G."/>
            <person name="Wessler S.R."/>
            <person name="Aluru S."/>
            <person name="Martienssen R.A."/>
            <person name="Clifton S.W."/>
            <person name="McCombie W.R."/>
            <person name="Wing R.A."/>
            <person name="Wilson R.K."/>
        </authorList>
    </citation>
    <scope>NUCLEOTIDE SEQUENCE [LARGE SCALE GENOMIC DNA]</scope>
    <source>
        <strain evidence="4">cv. B73</strain>
    </source>
</reference>
<accession>A0A1D6QSS2</accession>
<feature type="region of interest" description="Disordered" evidence="1">
    <location>
        <begin position="30"/>
        <end position="54"/>
    </location>
</feature>
<evidence type="ECO:0000256" key="1">
    <source>
        <dbReference type="SAM" id="MobiDB-lite"/>
    </source>
</evidence>
<reference evidence="2" key="2">
    <citation type="submission" date="2015-12" db="EMBL/GenBank/DDBJ databases">
        <title>Update maize B73 reference genome by single molecule sequencing technologies.</title>
        <authorList>
            <consortium name="Maize Genome Sequencing Project"/>
            <person name="Ware D."/>
        </authorList>
    </citation>
    <scope>NUCLEOTIDE SEQUENCE</scope>
    <source>
        <tissue evidence="2">Seedling</tissue>
    </source>
</reference>
<dbReference type="AlphaFoldDB" id="A0A1D6QSS2"/>
<reference evidence="3" key="3">
    <citation type="submission" date="2019-07" db="EMBL/GenBank/DDBJ databases">
        <authorList>
            <person name="Seetharam A."/>
            <person name="Woodhouse M."/>
            <person name="Cannon E."/>
        </authorList>
    </citation>
    <scope>NUCLEOTIDE SEQUENCE [LARGE SCALE GENOMIC DNA]</scope>
    <source>
        <strain evidence="3">cv. B73</strain>
    </source>
</reference>
<sequence length="70" mass="7589">MSSGSESTTASRWPELATLRALARDAAEQLRLPRAGTSASASSPWRGREDHLHGHGKTAKVMHLLLWGPK</sequence>
<keyword evidence="4" id="KW-1185">Reference proteome</keyword>
<dbReference type="ExpressionAtlas" id="A0A1D6QSS2">
    <property type="expression patterns" value="baseline and differential"/>
</dbReference>
<dbReference type="Gramene" id="Zm00001eb207670_T001">
    <property type="protein sequence ID" value="Zm00001eb207670_P001"/>
    <property type="gene ID" value="Zm00001eb207670"/>
</dbReference>
<organism evidence="2">
    <name type="scientific">Zea mays</name>
    <name type="common">Maize</name>
    <dbReference type="NCBI Taxonomy" id="4577"/>
    <lineage>
        <taxon>Eukaryota</taxon>
        <taxon>Viridiplantae</taxon>
        <taxon>Streptophyta</taxon>
        <taxon>Embryophyta</taxon>
        <taxon>Tracheophyta</taxon>
        <taxon>Spermatophyta</taxon>
        <taxon>Magnoliopsida</taxon>
        <taxon>Liliopsida</taxon>
        <taxon>Poales</taxon>
        <taxon>Poaceae</taxon>
        <taxon>PACMAD clade</taxon>
        <taxon>Panicoideae</taxon>
        <taxon>Andropogonodae</taxon>
        <taxon>Andropogoneae</taxon>
        <taxon>Tripsacinae</taxon>
        <taxon>Zea</taxon>
    </lineage>
</organism>
<reference evidence="3" key="4">
    <citation type="submission" date="2021-05" db="UniProtKB">
        <authorList>
            <consortium name="EnsemblPlants"/>
        </authorList>
    </citation>
    <scope>IDENTIFICATION</scope>
    <source>
        <strain evidence="3">cv. B73</strain>
    </source>
</reference>
<dbReference type="OMA" id="RESRWPE"/>
<dbReference type="Proteomes" id="UP000007305">
    <property type="component" value="Chromosome 4"/>
</dbReference>
<evidence type="ECO:0000313" key="2">
    <source>
        <dbReference type="EMBL" id="AQK60514.1"/>
    </source>
</evidence>
<accession>A0A3L6F7G2</accession>
<name>A0A1D6QSS2_MAIZE</name>
<protein>
    <submittedName>
        <fullName evidence="2 3">Uncharacterized protein</fullName>
    </submittedName>
</protein>
<proteinExistence type="predicted"/>
<evidence type="ECO:0000313" key="3">
    <source>
        <dbReference type="EnsemblPlants" id="Zm00001eb207670_P001"/>
    </source>
</evidence>
<dbReference type="EMBL" id="CM000780">
    <property type="protein sequence ID" value="AQK60514.1"/>
    <property type="molecule type" value="Genomic_DNA"/>
</dbReference>